<proteinExistence type="predicted"/>
<reference evidence="1 2" key="1">
    <citation type="submission" date="2024-09" db="EMBL/GenBank/DDBJ databases">
        <authorList>
            <person name="Sun Q."/>
            <person name="Mori K."/>
        </authorList>
    </citation>
    <scope>NUCLEOTIDE SEQUENCE [LARGE SCALE GENOMIC DNA]</scope>
    <source>
        <strain evidence="1 2">NCAIM B.02610</strain>
    </source>
</reference>
<dbReference type="RefSeq" id="WP_335959764.1">
    <property type="nucleotide sequence ID" value="NZ_JAXBLX010000007.1"/>
</dbReference>
<gene>
    <name evidence="1" type="ORF">ACFFHM_23545</name>
</gene>
<name>A0ABV6KJ99_9BACI</name>
<protein>
    <submittedName>
        <fullName evidence="1">YqzH family protein</fullName>
    </submittedName>
</protein>
<organism evidence="1 2">
    <name type="scientific">Halalkalibacter kiskunsagensis</name>
    <dbReference type="NCBI Taxonomy" id="1548599"/>
    <lineage>
        <taxon>Bacteria</taxon>
        <taxon>Bacillati</taxon>
        <taxon>Bacillota</taxon>
        <taxon>Bacilli</taxon>
        <taxon>Bacillales</taxon>
        <taxon>Bacillaceae</taxon>
        <taxon>Halalkalibacter</taxon>
    </lineage>
</organism>
<sequence>MNKQFIKVHMQNVIHTYTDQHFGLPLTEKEEQELLNKIILKIDESGIEQFQDVIHDVIYTFFTDQEDE</sequence>
<evidence type="ECO:0000313" key="2">
    <source>
        <dbReference type="Proteomes" id="UP001589838"/>
    </source>
</evidence>
<evidence type="ECO:0000313" key="1">
    <source>
        <dbReference type="EMBL" id="MFC0473397.1"/>
    </source>
</evidence>
<comment type="caution">
    <text evidence="1">The sequence shown here is derived from an EMBL/GenBank/DDBJ whole genome shotgun (WGS) entry which is preliminary data.</text>
</comment>
<dbReference type="Proteomes" id="UP001589838">
    <property type="component" value="Unassembled WGS sequence"/>
</dbReference>
<dbReference type="InterPro" id="IPR025546">
    <property type="entry name" value="YqzH"/>
</dbReference>
<accession>A0ABV6KJ99</accession>
<dbReference type="Pfam" id="PF14164">
    <property type="entry name" value="YqzH"/>
    <property type="match status" value="1"/>
</dbReference>
<keyword evidence="2" id="KW-1185">Reference proteome</keyword>
<dbReference type="EMBL" id="JBHLUX010000093">
    <property type="protein sequence ID" value="MFC0473397.1"/>
    <property type="molecule type" value="Genomic_DNA"/>
</dbReference>